<comment type="caution">
    <text evidence="2">The sequence shown here is derived from an EMBL/GenBank/DDBJ whole genome shotgun (WGS) entry which is preliminary data.</text>
</comment>
<dbReference type="InterPro" id="IPR007569">
    <property type="entry name" value="DUF559"/>
</dbReference>
<dbReference type="InterPro" id="IPR011335">
    <property type="entry name" value="Restrct_endonuc-II-like"/>
</dbReference>
<proteinExistence type="predicted"/>
<evidence type="ECO:0000313" key="2">
    <source>
        <dbReference type="EMBL" id="REI39688.1"/>
    </source>
</evidence>
<dbReference type="SUPFAM" id="SSF52980">
    <property type="entry name" value="Restriction endonuclease-like"/>
    <property type="match status" value="1"/>
</dbReference>
<dbReference type="PANTHER" id="PTHR38590">
    <property type="entry name" value="BLL0828 PROTEIN"/>
    <property type="match status" value="1"/>
</dbReference>
<dbReference type="CDD" id="cd01038">
    <property type="entry name" value="Endonuclease_DUF559"/>
    <property type="match status" value="1"/>
</dbReference>
<name>A0ABX9KDP6_9FUSO</name>
<evidence type="ECO:0000259" key="1">
    <source>
        <dbReference type="Pfam" id="PF04480"/>
    </source>
</evidence>
<gene>
    <name evidence="2" type="ORF">DYH56_13880</name>
</gene>
<feature type="domain" description="DUF559" evidence="1">
    <location>
        <begin position="11"/>
        <end position="117"/>
    </location>
</feature>
<reference evidence="2 3" key="1">
    <citation type="submission" date="2018-08" db="EMBL/GenBank/DDBJ databases">
        <title>Draft genome sequence of Psychrilyobacter sp. strain SD5 isolated from Black Sea water.</title>
        <authorList>
            <person name="Yadav S."/>
            <person name="Villanueva L."/>
            <person name="Damste J.S.S."/>
        </authorList>
    </citation>
    <scope>NUCLEOTIDE SEQUENCE [LARGE SCALE GENOMIC DNA]</scope>
    <source>
        <strain evidence="2 3">SD5</strain>
    </source>
</reference>
<dbReference type="Pfam" id="PF04480">
    <property type="entry name" value="DUF559"/>
    <property type="match status" value="1"/>
</dbReference>
<dbReference type="PANTHER" id="PTHR38590:SF1">
    <property type="entry name" value="BLL0828 PROTEIN"/>
    <property type="match status" value="1"/>
</dbReference>
<dbReference type="Proteomes" id="UP000263486">
    <property type="component" value="Unassembled WGS sequence"/>
</dbReference>
<dbReference type="InterPro" id="IPR047216">
    <property type="entry name" value="Endonuclease_DUF559_bact"/>
</dbReference>
<keyword evidence="3" id="KW-1185">Reference proteome</keyword>
<accession>A0ABX9KDP6</accession>
<dbReference type="RefSeq" id="WP_114643483.1">
    <property type="nucleotide sequence ID" value="NZ_JAACIO010000034.1"/>
</dbReference>
<sequence>MPKIFNKLYNKETRRMLRKHMTQHERLLWERIKNKKILGYRFHRQYGIERYIVDFYCPKLKLIVELDGRQHHMREGVEYDEVRNDFLISLGLTVVRFDNKEIEENIENVIDRIKESIEEL</sequence>
<protein>
    <submittedName>
        <fullName evidence="2">DUF559 domain-containing protein</fullName>
    </submittedName>
</protein>
<evidence type="ECO:0000313" key="3">
    <source>
        <dbReference type="Proteomes" id="UP000263486"/>
    </source>
</evidence>
<dbReference type="Gene3D" id="3.40.960.10">
    <property type="entry name" value="VSR Endonuclease"/>
    <property type="match status" value="1"/>
</dbReference>
<organism evidence="2 3">
    <name type="scientific">Psychrilyobacter piezotolerans</name>
    <dbReference type="NCBI Taxonomy" id="2293438"/>
    <lineage>
        <taxon>Bacteria</taxon>
        <taxon>Fusobacteriati</taxon>
        <taxon>Fusobacteriota</taxon>
        <taxon>Fusobacteriia</taxon>
        <taxon>Fusobacteriales</taxon>
        <taxon>Fusobacteriaceae</taxon>
        <taxon>Psychrilyobacter</taxon>
    </lineage>
</organism>
<dbReference type="EMBL" id="QUAJ01000035">
    <property type="protein sequence ID" value="REI39688.1"/>
    <property type="molecule type" value="Genomic_DNA"/>
</dbReference>